<evidence type="ECO:0000256" key="1">
    <source>
        <dbReference type="SAM" id="MobiDB-lite"/>
    </source>
</evidence>
<evidence type="ECO:0000313" key="2">
    <source>
        <dbReference type="EMBL" id="MED6198743.1"/>
    </source>
</evidence>
<reference evidence="2 3" key="1">
    <citation type="journal article" date="2023" name="Plants (Basel)">
        <title>Bridging the Gap: Combining Genomics and Transcriptomics Approaches to Understand Stylosanthes scabra, an Orphan Legume from the Brazilian Caatinga.</title>
        <authorList>
            <person name="Ferreira-Neto J.R.C."/>
            <person name="da Silva M.D."/>
            <person name="Binneck E."/>
            <person name="de Melo N.F."/>
            <person name="da Silva R.H."/>
            <person name="de Melo A.L.T.M."/>
            <person name="Pandolfi V."/>
            <person name="Bustamante F.O."/>
            <person name="Brasileiro-Vidal A.C."/>
            <person name="Benko-Iseppon A.M."/>
        </authorList>
    </citation>
    <scope>NUCLEOTIDE SEQUENCE [LARGE SCALE GENOMIC DNA]</scope>
    <source>
        <tissue evidence="2">Leaves</tissue>
    </source>
</reference>
<keyword evidence="3" id="KW-1185">Reference proteome</keyword>
<dbReference type="Proteomes" id="UP001341840">
    <property type="component" value="Unassembled WGS sequence"/>
</dbReference>
<proteinExistence type="predicted"/>
<organism evidence="2 3">
    <name type="scientific">Stylosanthes scabra</name>
    <dbReference type="NCBI Taxonomy" id="79078"/>
    <lineage>
        <taxon>Eukaryota</taxon>
        <taxon>Viridiplantae</taxon>
        <taxon>Streptophyta</taxon>
        <taxon>Embryophyta</taxon>
        <taxon>Tracheophyta</taxon>
        <taxon>Spermatophyta</taxon>
        <taxon>Magnoliopsida</taxon>
        <taxon>eudicotyledons</taxon>
        <taxon>Gunneridae</taxon>
        <taxon>Pentapetalae</taxon>
        <taxon>rosids</taxon>
        <taxon>fabids</taxon>
        <taxon>Fabales</taxon>
        <taxon>Fabaceae</taxon>
        <taxon>Papilionoideae</taxon>
        <taxon>50 kb inversion clade</taxon>
        <taxon>dalbergioids sensu lato</taxon>
        <taxon>Dalbergieae</taxon>
        <taxon>Pterocarpus clade</taxon>
        <taxon>Stylosanthes</taxon>
    </lineage>
</organism>
<feature type="region of interest" description="Disordered" evidence="1">
    <location>
        <begin position="36"/>
        <end position="56"/>
    </location>
</feature>
<gene>
    <name evidence="2" type="ORF">PIB30_069481</name>
</gene>
<evidence type="ECO:0000313" key="3">
    <source>
        <dbReference type="Proteomes" id="UP001341840"/>
    </source>
</evidence>
<accession>A0ABU6XPJ3</accession>
<dbReference type="EMBL" id="JASCZI010212212">
    <property type="protein sequence ID" value="MED6198743.1"/>
    <property type="molecule type" value="Genomic_DNA"/>
</dbReference>
<sequence length="178" mass="19884">MKPIKKPRLRNKHHFFLFPFTISSLIPSPLSALSSTKTTKTRLRRPHPNSSPPSTFTSPLRRHHFFFFVKYLSMPSTHLRLRHLHHCRVTTASSSLDLLDVVIASFSSPSSRRATHRHRHRCRLRAIPAADSLCVTIQCLLVFLSGGNGGGGEISSNRTLGGSLSVVTPSKMRKLLAL</sequence>
<protein>
    <submittedName>
        <fullName evidence="2">Uncharacterized protein</fullName>
    </submittedName>
</protein>
<comment type="caution">
    <text evidence="2">The sequence shown here is derived from an EMBL/GenBank/DDBJ whole genome shotgun (WGS) entry which is preliminary data.</text>
</comment>
<name>A0ABU6XPJ3_9FABA</name>